<evidence type="ECO:0000256" key="1">
    <source>
        <dbReference type="SAM" id="MobiDB-lite"/>
    </source>
</evidence>
<protein>
    <submittedName>
        <fullName evidence="2">Uncharacterized protein</fullName>
    </submittedName>
</protein>
<dbReference type="OrthoDB" id="10638940at2759"/>
<sequence>MVFDERPQIGRHKPNGGPSGQAFESAIEAAGLIVLCTFDEFVRTIGSTHAFGKFPFDDSGRALNPDSDKIALKMLERSKEINRKASKTKGAKLLLWPSKLLPHGGFPSVTSSGTILEVPYHKIFQQVLDAAQLARQAAGSHPSEHFTSFLKDAKNHLRIVNQIRLQEQTKYFLESLSMLPGSDFKPYLDKDTVRVTHPLDGNSVIQEPYYEGKDLKFKDITYTDQLGENVCCSGGSRYPLSSIQYGALRRNLWNSRDRQDRQRAL</sequence>
<keyword evidence="3" id="KW-1185">Reference proteome</keyword>
<feature type="region of interest" description="Disordered" evidence="1">
    <location>
        <begin position="1"/>
        <end position="21"/>
    </location>
</feature>
<dbReference type="KEGG" id="uvi:66066858"/>
<dbReference type="EMBL" id="CP072757">
    <property type="protein sequence ID" value="QUC21840.1"/>
    <property type="molecule type" value="Genomic_DNA"/>
</dbReference>
<dbReference type="AlphaFoldDB" id="A0A8E5HUW7"/>
<gene>
    <name evidence="2" type="ORF">UV8b_06081</name>
</gene>
<evidence type="ECO:0000313" key="3">
    <source>
        <dbReference type="Proteomes" id="UP000027002"/>
    </source>
</evidence>
<organism evidence="2 3">
    <name type="scientific">Ustilaginoidea virens</name>
    <name type="common">Rice false smut fungus</name>
    <name type="synonym">Villosiclava virens</name>
    <dbReference type="NCBI Taxonomy" id="1159556"/>
    <lineage>
        <taxon>Eukaryota</taxon>
        <taxon>Fungi</taxon>
        <taxon>Dikarya</taxon>
        <taxon>Ascomycota</taxon>
        <taxon>Pezizomycotina</taxon>
        <taxon>Sordariomycetes</taxon>
        <taxon>Hypocreomycetidae</taxon>
        <taxon>Hypocreales</taxon>
        <taxon>Clavicipitaceae</taxon>
        <taxon>Ustilaginoidea</taxon>
    </lineage>
</organism>
<accession>A0A8E5HUW7</accession>
<evidence type="ECO:0000313" key="2">
    <source>
        <dbReference type="EMBL" id="QUC21840.1"/>
    </source>
</evidence>
<proteinExistence type="predicted"/>
<dbReference type="Proteomes" id="UP000027002">
    <property type="component" value="Chromosome 5"/>
</dbReference>
<dbReference type="GeneID" id="66066858"/>
<name>A0A8E5HUW7_USTVR</name>
<dbReference type="RefSeq" id="XP_042999513.1">
    <property type="nucleotide sequence ID" value="XM_043143578.1"/>
</dbReference>
<reference evidence="2" key="1">
    <citation type="submission" date="2020-03" db="EMBL/GenBank/DDBJ databases">
        <title>A mixture of massive structural variations and highly conserved coding sequences in Ustilaginoidea virens genome.</title>
        <authorList>
            <person name="Zhang K."/>
            <person name="Zhao Z."/>
            <person name="Zhang Z."/>
            <person name="Li Y."/>
            <person name="Hsiang T."/>
            <person name="Sun W."/>
        </authorList>
    </citation>
    <scope>NUCLEOTIDE SEQUENCE</scope>
    <source>
        <strain evidence="2">UV-8b</strain>
    </source>
</reference>